<sequence length="121" mass="13017">MSVSLVVAAATLGLATPASACSHGMNLYYNSNQAGSSRCYEAPTSNFAGDVFTTSGAGQGQLVKNNAASARNYRTYANDTWPTARIFFNSNWGGVYDEVQANSSRNLSNTYNENASYFWVL</sequence>
<evidence type="ECO:0000313" key="2">
    <source>
        <dbReference type="EMBL" id="AWW40566.1"/>
    </source>
</evidence>
<dbReference type="RefSeq" id="WP_079001034.1">
    <property type="nucleotide sequence ID" value="NZ_CP030073.1"/>
</dbReference>
<gene>
    <name evidence="2" type="ORF">DN051_31095</name>
</gene>
<organism evidence="2 3">
    <name type="scientific">Streptomyces cadmiisoli</name>
    <dbReference type="NCBI Taxonomy" id="2184053"/>
    <lineage>
        <taxon>Bacteria</taxon>
        <taxon>Bacillati</taxon>
        <taxon>Actinomycetota</taxon>
        <taxon>Actinomycetes</taxon>
        <taxon>Kitasatosporales</taxon>
        <taxon>Streptomycetaceae</taxon>
        <taxon>Streptomyces</taxon>
        <taxon>Streptomyces aurantiacus group</taxon>
    </lineage>
</organism>
<name>A0A2Z4J6F5_9ACTN</name>
<keyword evidence="1" id="KW-0732">Signal</keyword>
<dbReference type="Proteomes" id="UP000249616">
    <property type="component" value="Chromosome"/>
</dbReference>
<reference evidence="2 3" key="1">
    <citation type="journal article" date="2019" name="Int. J. Syst. Evol. Microbiol.">
        <title>Streptomyces cadmiisoli sp. nov., a novel actinomycete isolated from cadmium-contaminated soil.</title>
        <authorList>
            <person name="Li K."/>
            <person name="Tang X."/>
            <person name="Zhao J."/>
            <person name="Guo Y."/>
            <person name="Tang Y."/>
            <person name="Gao J."/>
        </authorList>
    </citation>
    <scope>NUCLEOTIDE SEQUENCE [LARGE SCALE GENOMIC DNA]</scope>
    <source>
        <strain evidence="2 3">ZFG47</strain>
    </source>
</reference>
<feature type="signal peptide" evidence="1">
    <location>
        <begin position="1"/>
        <end position="20"/>
    </location>
</feature>
<keyword evidence="3" id="KW-1185">Reference proteome</keyword>
<dbReference type="KEGG" id="scad:DN051_31095"/>
<protein>
    <submittedName>
        <fullName evidence="2">Peptidase M23</fullName>
    </submittedName>
</protein>
<feature type="chain" id="PRO_5016322110" evidence="1">
    <location>
        <begin position="21"/>
        <end position="121"/>
    </location>
</feature>
<accession>A0A2Z4J6F5</accession>
<dbReference type="AlphaFoldDB" id="A0A2Z4J6F5"/>
<proteinExistence type="predicted"/>
<evidence type="ECO:0000256" key="1">
    <source>
        <dbReference type="SAM" id="SignalP"/>
    </source>
</evidence>
<dbReference type="GeneID" id="32588722"/>
<dbReference type="EMBL" id="CP030073">
    <property type="protein sequence ID" value="AWW40566.1"/>
    <property type="molecule type" value="Genomic_DNA"/>
</dbReference>
<evidence type="ECO:0000313" key="3">
    <source>
        <dbReference type="Proteomes" id="UP000249616"/>
    </source>
</evidence>